<gene>
    <name evidence="1" type="ORF">S01H4_03317</name>
</gene>
<feature type="non-terminal residue" evidence="1">
    <location>
        <position position="1"/>
    </location>
</feature>
<accession>X0ZEV2</accession>
<dbReference type="AlphaFoldDB" id="X0ZEV2"/>
<comment type="caution">
    <text evidence="1">The sequence shown here is derived from an EMBL/GenBank/DDBJ whole genome shotgun (WGS) entry which is preliminary data.</text>
</comment>
<protein>
    <submittedName>
        <fullName evidence="1">Uncharacterized protein</fullName>
    </submittedName>
</protein>
<dbReference type="EMBL" id="BART01000804">
    <property type="protein sequence ID" value="GAG56722.1"/>
    <property type="molecule type" value="Genomic_DNA"/>
</dbReference>
<evidence type="ECO:0000313" key="1">
    <source>
        <dbReference type="EMBL" id="GAG56722.1"/>
    </source>
</evidence>
<name>X0ZEV2_9ZZZZ</name>
<organism evidence="1">
    <name type="scientific">marine sediment metagenome</name>
    <dbReference type="NCBI Taxonomy" id="412755"/>
    <lineage>
        <taxon>unclassified sequences</taxon>
        <taxon>metagenomes</taxon>
        <taxon>ecological metagenomes</taxon>
    </lineage>
</organism>
<sequence>KVKKLKENIDGKENVETAKNKLLKAEGCKNDE</sequence>
<proteinExistence type="predicted"/>
<reference evidence="1" key="1">
    <citation type="journal article" date="2014" name="Front. Microbiol.">
        <title>High frequency of phylogenetically diverse reductive dehalogenase-homologous genes in deep subseafloor sedimentary metagenomes.</title>
        <authorList>
            <person name="Kawai M."/>
            <person name="Futagami T."/>
            <person name="Toyoda A."/>
            <person name="Takaki Y."/>
            <person name="Nishi S."/>
            <person name="Hori S."/>
            <person name="Arai W."/>
            <person name="Tsubouchi T."/>
            <person name="Morono Y."/>
            <person name="Uchiyama I."/>
            <person name="Ito T."/>
            <person name="Fujiyama A."/>
            <person name="Inagaki F."/>
            <person name="Takami H."/>
        </authorList>
    </citation>
    <scope>NUCLEOTIDE SEQUENCE</scope>
    <source>
        <strain evidence="1">Expedition CK06-06</strain>
    </source>
</reference>